<dbReference type="Proteomes" id="UP000683360">
    <property type="component" value="Unassembled WGS sequence"/>
</dbReference>
<reference evidence="4" key="1">
    <citation type="submission" date="2021-03" db="EMBL/GenBank/DDBJ databases">
        <authorList>
            <person name="Bekaert M."/>
        </authorList>
    </citation>
    <scope>NUCLEOTIDE SEQUENCE</scope>
</reference>
<evidence type="ECO:0000313" key="4">
    <source>
        <dbReference type="EMBL" id="CAG2219124.1"/>
    </source>
</evidence>
<keyword evidence="1" id="KW-0433">Leucine-rich repeat</keyword>
<sequence length="366" mass="39077">MNRLNPPSKYETIIHRTILTLPTFLADGGRGDNIVSDSSGKGLIIGLPIAIDTNFVAARAATVYNSYSACEYLSDNQISDLHVNLFRVLAAVVELSLSGNQITTINVDAFEGLTALVILRLNTNQITTIKDDALEGLTALSSLDLSVNEMTFVKASAFNGLTALTRLLISSNPFNCDDCDLEGFKFYLLNNTKLTIKNAICDDGPGIFRFVYQVDFTDCIATEITTELITLSTLLPTTTKITTDATTGSTTDVLTTDSVTVVPTTDSATVVLTTDSATVVPTTDSATVVPTTDSATVVPTTEVTITKPTSGVSFYNKNSPIIVGSIGGFIAVLTLIGAVFATCAVKRALNRKPADSPRSERRISWY</sequence>
<feature type="transmembrane region" description="Helical" evidence="3">
    <location>
        <begin position="321"/>
        <end position="345"/>
    </location>
</feature>
<evidence type="ECO:0000256" key="2">
    <source>
        <dbReference type="ARBA" id="ARBA00022737"/>
    </source>
</evidence>
<keyword evidence="3" id="KW-0812">Transmembrane</keyword>
<keyword evidence="2" id="KW-0677">Repeat</keyword>
<dbReference type="EMBL" id="CAJPWZ010001623">
    <property type="protein sequence ID" value="CAG2219124.1"/>
    <property type="molecule type" value="Genomic_DNA"/>
</dbReference>
<dbReference type="PANTHER" id="PTHR24366:SF96">
    <property type="entry name" value="LEUCINE RICH REPEAT CONTAINING 53"/>
    <property type="match status" value="1"/>
</dbReference>
<dbReference type="PANTHER" id="PTHR24366">
    <property type="entry name" value="IG(IMMUNOGLOBULIN) AND LRR(LEUCINE RICH REPEAT) DOMAINS"/>
    <property type="match status" value="1"/>
</dbReference>
<evidence type="ECO:0000313" key="5">
    <source>
        <dbReference type="Proteomes" id="UP000683360"/>
    </source>
</evidence>
<comment type="caution">
    <text evidence="4">The sequence shown here is derived from an EMBL/GenBank/DDBJ whole genome shotgun (WGS) entry which is preliminary data.</text>
</comment>
<protein>
    <submittedName>
        <fullName evidence="4">SLIT3</fullName>
    </submittedName>
</protein>
<organism evidence="4 5">
    <name type="scientific">Mytilus edulis</name>
    <name type="common">Blue mussel</name>
    <dbReference type="NCBI Taxonomy" id="6550"/>
    <lineage>
        <taxon>Eukaryota</taxon>
        <taxon>Metazoa</taxon>
        <taxon>Spiralia</taxon>
        <taxon>Lophotrochozoa</taxon>
        <taxon>Mollusca</taxon>
        <taxon>Bivalvia</taxon>
        <taxon>Autobranchia</taxon>
        <taxon>Pteriomorphia</taxon>
        <taxon>Mytilida</taxon>
        <taxon>Mytiloidea</taxon>
        <taxon>Mytilidae</taxon>
        <taxon>Mytilinae</taxon>
        <taxon>Mytilus</taxon>
    </lineage>
</organism>
<name>A0A8S3SDT4_MYTED</name>
<dbReference type="Gene3D" id="3.80.10.10">
    <property type="entry name" value="Ribonuclease Inhibitor"/>
    <property type="match status" value="1"/>
</dbReference>
<evidence type="ECO:0000256" key="1">
    <source>
        <dbReference type="ARBA" id="ARBA00022614"/>
    </source>
</evidence>
<evidence type="ECO:0000256" key="3">
    <source>
        <dbReference type="SAM" id="Phobius"/>
    </source>
</evidence>
<dbReference type="SMART" id="SM00369">
    <property type="entry name" value="LRR_TYP"/>
    <property type="match status" value="3"/>
</dbReference>
<proteinExistence type="predicted"/>
<accession>A0A8S3SDT4</accession>
<dbReference type="Pfam" id="PF13855">
    <property type="entry name" value="LRR_8"/>
    <property type="match status" value="1"/>
</dbReference>
<gene>
    <name evidence="4" type="ORF">MEDL_32684</name>
</gene>
<dbReference type="InterPro" id="IPR001611">
    <property type="entry name" value="Leu-rich_rpt"/>
</dbReference>
<keyword evidence="3" id="KW-1133">Transmembrane helix</keyword>
<dbReference type="InterPro" id="IPR003591">
    <property type="entry name" value="Leu-rich_rpt_typical-subtyp"/>
</dbReference>
<dbReference type="OrthoDB" id="1099686at2759"/>
<keyword evidence="3" id="KW-0472">Membrane</keyword>
<dbReference type="Pfam" id="PF00560">
    <property type="entry name" value="LRR_1"/>
    <property type="match status" value="1"/>
</dbReference>
<dbReference type="SUPFAM" id="SSF52058">
    <property type="entry name" value="L domain-like"/>
    <property type="match status" value="1"/>
</dbReference>
<dbReference type="AlphaFoldDB" id="A0A8S3SDT4"/>
<keyword evidence="5" id="KW-1185">Reference proteome</keyword>
<dbReference type="InterPro" id="IPR032675">
    <property type="entry name" value="LRR_dom_sf"/>
</dbReference>